<dbReference type="InterPro" id="IPR038222">
    <property type="entry name" value="DHHA2_dom_sf"/>
</dbReference>
<dbReference type="Gene3D" id="3.10.310.20">
    <property type="entry name" value="DHHA2 domain"/>
    <property type="match status" value="1"/>
</dbReference>
<accession>A0A510JBB3</accession>
<dbReference type="GO" id="GO:0030145">
    <property type="term" value="F:manganese ion binding"/>
    <property type="evidence" value="ECO:0007669"/>
    <property type="project" value="UniProtKB-UniRule"/>
</dbReference>
<dbReference type="PANTHER" id="PTHR12112">
    <property type="entry name" value="BNIP - RELATED"/>
    <property type="match status" value="1"/>
</dbReference>
<name>A0A510JBB3_9FUSO</name>
<evidence type="ECO:0000256" key="4">
    <source>
        <dbReference type="ARBA" id="ARBA00022723"/>
    </source>
</evidence>
<dbReference type="FunFam" id="3.90.1640.10:FF:000001">
    <property type="entry name" value="Probable manganese-dependent inorganic pyrophosphatase"/>
    <property type="match status" value="1"/>
</dbReference>
<comment type="subcellular location">
    <subcellularLocation>
        <location evidence="1 8">Cytoplasm</location>
    </subcellularLocation>
</comment>
<feature type="binding site" evidence="8">
    <location>
        <position position="14"/>
    </location>
    <ligand>
        <name>Mn(2+)</name>
        <dbReference type="ChEBI" id="CHEBI:29035"/>
        <label>2</label>
    </ligand>
</feature>
<evidence type="ECO:0000256" key="2">
    <source>
        <dbReference type="ARBA" id="ARBA00007350"/>
    </source>
</evidence>
<evidence type="ECO:0000313" key="10">
    <source>
        <dbReference type="EMBL" id="BBM36464.1"/>
    </source>
</evidence>
<evidence type="ECO:0000256" key="6">
    <source>
        <dbReference type="ARBA" id="ARBA00023211"/>
    </source>
</evidence>
<keyword evidence="6 8" id="KW-0464">Manganese</keyword>
<evidence type="ECO:0000256" key="1">
    <source>
        <dbReference type="ARBA" id="ARBA00004496"/>
    </source>
</evidence>
<dbReference type="AlphaFoldDB" id="A0A510JBB3"/>
<dbReference type="STRING" id="714315.GCA_000516535_01402"/>
<dbReference type="EMBL" id="AP019822">
    <property type="protein sequence ID" value="BBM36464.1"/>
    <property type="molecule type" value="Genomic_DNA"/>
</dbReference>
<dbReference type="SMART" id="SM01131">
    <property type="entry name" value="DHHA2"/>
    <property type="match status" value="1"/>
</dbReference>
<feature type="binding site" evidence="8">
    <location>
        <position position="72"/>
    </location>
    <ligand>
        <name>Mn(2+)</name>
        <dbReference type="ChEBI" id="CHEBI:29035"/>
        <label>1</label>
    </ligand>
</feature>
<feature type="binding site" evidence="8">
    <location>
        <position position="72"/>
    </location>
    <ligand>
        <name>Mn(2+)</name>
        <dbReference type="ChEBI" id="CHEBI:29035"/>
        <label>2</label>
    </ligand>
</feature>
<evidence type="ECO:0000256" key="3">
    <source>
        <dbReference type="ARBA" id="ARBA00022490"/>
    </source>
</evidence>
<feature type="binding site" evidence="8">
    <location>
        <position position="12"/>
    </location>
    <ligand>
        <name>Mn(2+)</name>
        <dbReference type="ChEBI" id="CHEBI:29035"/>
        <label>1</label>
    </ligand>
</feature>
<protein>
    <recommendedName>
        <fullName evidence="8">Probable manganese-dependent inorganic pyrophosphatase</fullName>
        <ecNumber evidence="8">3.6.1.1</ecNumber>
    </recommendedName>
    <alternativeName>
        <fullName evidence="8">Pyrophosphate phospho-hydrolase</fullName>
        <shortName evidence="8">PPase</shortName>
    </alternativeName>
</protein>
<dbReference type="RefSeq" id="WP_026737757.1">
    <property type="nucleotide sequence ID" value="NZ_AP019822.1"/>
</dbReference>
<feature type="binding site" evidence="8">
    <location>
        <position position="146"/>
    </location>
    <ligand>
        <name>Mn(2+)</name>
        <dbReference type="ChEBI" id="CHEBI:29035"/>
        <label>2</label>
    </ligand>
</feature>
<dbReference type="EC" id="3.6.1.1" evidence="8"/>
<dbReference type="GO" id="GO:0005737">
    <property type="term" value="C:cytoplasm"/>
    <property type="evidence" value="ECO:0007669"/>
    <property type="project" value="UniProtKB-SubCell"/>
</dbReference>
<dbReference type="FunFam" id="3.10.310.20:FF:000001">
    <property type="entry name" value="Probable manganese-dependent inorganic pyrophosphatase"/>
    <property type="match status" value="1"/>
</dbReference>
<dbReference type="GO" id="GO:0004427">
    <property type="term" value="F:inorganic diphosphate phosphatase activity"/>
    <property type="evidence" value="ECO:0007669"/>
    <property type="project" value="UniProtKB-UniRule"/>
</dbReference>
<dbReference type="InterPro" id="IPR038763">
    <property type="entry name" value="DHH_sf"/>
</dbReference>
<evidence type="ECO:0000256" key="8">
    <source>
        <dbReference type="HAMAP-Rule" id="MF_00207"/>
    </source>
</evidence>
<evidence type="ECO:0000256" key="5">
    <source>
        <dbReference type="ARBA" id="ARBA00022801"/>
    </source>
</evidence>
<feature type="binding site" evidence="8">
    <location>
        <position position="8"/>
    </location>
    <ligand>
        <name>Mn(2+)</name>
        <dbReference type="ChEBI" id="CHEBI:29035"/>
        <label>1</label>
    </ligand>
</feature>
<dbReference type="Proteomes" id="UP000321606">
    <property type="component" value="Chromosome"/>
</dbReference>
<dbReference type="PANTHER" id="PTHR12112:SF22">
    <property type="entry name" value="MANGANESE-DEPENDENT INORGANIC PYROPHOSPHATASE-RELATED"/>
    <property type="match status" value="1"/>
</dbReference>
<dbReference type="KEGG" id="lgo:JCM16774_1396"/>
<dbReference type="InterPro" id="IPR004097">
    <property type="entry name" value="DHHA2"/>
</dbReference>
<dbReference type="InterPro" id="IPR022934">
    <property type="entry name" value="Mn-dep_inorganic_PyrPase"/>
</dbReference>
<comment type="similarity">
    <text evidence="2 8">Belongs to the PPase class C family.</text>
</comment>
<gene>
    <name evidence="8" type="primary">ppaC</name>
    <name evidence="10" type="ORF">JCM16774_1396</name>
</gene>
<keyword evidence="4 8" id="KW-0479">Metal-binding</keyword>
<reference evidence="10 11" key="1">
    <citation type="submission" date="2019-07" db="EMBL/GenBank/DDBJ databases">
        <title>Complete Genome Sequence of Leptotrichia goodfellowii Strain JCM 16774.</title>
        <authorList>
            <person name="Watanabe S."/>
            <person name="Cui L."/>
        </authorList>
    </citation>
    <scope>NUCLEOTIDE SEQUENCE [LARGE SCALE GENOMIC DNA]</scope>
    <source>
        <strain evidence="10 11">JCM16774</strain>
    </source>
</reference>
<evidence type="ECO:0000256" key="7">
    <source>
        <dbReference type="ARBA" id="ARBA00047820"/>
    </source>
</evidence>
<organism evidence="10 11">
    <name type="scientific">Pseudoleptotrichia goodfellowii</name>
    <dbReference type="NCBI Taxonomy" id="157692"/>
    <lineage>
        <taxon>Bacteria</taxon>
        <taxon>Fusobacteriati</taxon>
        <taxon>Fusobacteriota</taxon>
        <taxon>Fusobacteriia</taxon>
        <taxon>Fusobacteriales</taxon>
        <taxon>Leptotrichiaceae</taxon>
        <taxon>Pseudoleptotrichia</taxon>
    </lineage>
</organism>
<feature type="domain" description="DHHA2" evidence="9">
    <location>
        <begin position="178"/>
        <end position="304"/>
    </location>
</feature>
<comment type="catalytic activity">
    <reaction evidence="7 8">
        <text>diphosphate + H2O = 2 phosphate + H(+)</text>
        <dbReference type="Rhea" id="RHEA:24576"/>
        <dbReference type="ChEBI" id="CHEBI:15377"/>
        <dbReference type="ChEBI" id="CHEBI:15378"/>
        <dbReference type="ChEBI" id="CHEBI:33019"/>
        <dbReference type="ChEBI" id="CHEBI:43474"/>
        <dbReference type="EC" id="3.6.1.1"/>
    </reaction>
</comment>
<dbReference type="HAMAP" id="MF_00207">
    <property type="entry name" value="PPase_C"/>
    <property type="match status" value="1"/>
</dbReference>
<keyword evidence="5 8" id="KW-0378">Hydrolase</keyword>
<evidence type="ECO:0000259" key="9">
    <source>
        <dbReference type="SMART" id="SM01131"/>
    </source>
</evidence>
<dbReference type="Pfam" id="PF02833">
    <property type="entry name" value="DHHA2"/>
    <property type="match status" value="1"/>
</dbReference>
<dbReference type="SUPFAM" id="SSF64182">
    <property type="entry name" value="DHH phosphoesterases"/>
    <property type="match status" value="1"/>
</dbReference>
<dbReference type="OrthoDB" id="9766150at2"/>
<keyword evidence="3 8" id="KW-0963">Cytoplasm</keyword>
<sequence>MSILVFGHKNPDTDTICSAIAYAELKGKTGKEVKPARLGEVNEETKFVLDYFKIQKPELIETVAGKEIMLVDHNERTQTADGFEEAKVLELVDHHRISNFNVDEPLYVRMEPVGCTATIILKLFKEKNLLPSKETAGLMLSAIISDTLLFKSPTCTECDVKAGKELAEIAGVNLEEYGLEMLKAGTALGGKSESELLNMDMKIFEIDGKRIGVGQVNTVNEEEILERKEKLISEMNALNSKENLDFFLFVITNILSNDSVGIVAGNGNEIIEKAFNGKVENNTVLLKGVVSRKKQVIPPLTKAIQGN</sequence>
<dbReference type="InterPro" id="IPR001667">
    <property type="entry name" value="DDH_dom"/>
</dbReference>
<proteinExistence type="inferred from homology"/>
<dbReference type="Pfam" id="PF01368">
    <property type="entry name" value="DHH"/>
    <property type="match status" value="1"/>
</dbReference>
<feature type="binding site" evidence="8">
    <location>
        <position position="94"/>
    </location>
    <ligand>
        <name>Mn(2+)</name>
        <dbReference type="ChEBI" id="CHEBI:29035"/>
        <label>2</label>
    </ligand>
</feature>
<evidence type="ECO:0000313" key="11">
    <source>
        <dbReference type="Proteomes" id="UP000321606"/>
    </source>
</evidence>
<comment type="cofactor">
    <cofactor evidence="8">
        <name>Mn(2+)</name>
        <dbReference type="ChEBI" id="CHEBI:29035"/>
    </cofactor>
    <text evidence="8">Binds 2 manganese ions per subunit.</text>
</comment>
<dbReference type="Gene3D" id="3.90.1640.10">
    <property type="entry name" value="inorganic pyrophosphatase (n-terminal core)"/>
    <property type="match status" value="1"/>
</dbReference>
<dbReference type="NCBIfam" id="NF003877">
    <property type="entry name" value="PRK05427.1"/>
    <property type="match status" value="1"/>
</dbReference>